<keyword evidence="2" id="KW-0285">Flavoprotein</keyword>
<protein>
    <submittedName>
        <fullName evidence="5">2-polyprenyl-6-methoxyphenol hydroxylase-like FAD-dependent oxidoreductase</fullName>
    </submittedName>
</protein>
<dbReference type="InterPro" id="IPR002938">
    <property type="entry name" value="FAD-bd"/>
</dbReference>
<keyword evidence="3" id="KW-0274">FAD</keyword>
<evidence type="ECO:0000259" key="4">
    <source>
        <dbReference type="Pfam" id="PF01494"/>
    </source>
</evidence>
<dbReference type="Gene3D" id="3.40.30.120">
    <property type="match status" value="1"/>
</dbReference>
<comment type="cofactor">
    <cofactor evidence="1">
        <name>FAD</name>
        <dbReference type="ChEBI" id="CHEBI:57692"/>
    </cofactor>
</comment>
<sequence length="534" mass="58623">MKNQQDADVIISGGGPVGMGLAIELGQRGIDVLVIEKHPSPQRVPKGQNLTQRTMEHFRAWGAESELRAARTVPANFGIGGLTSYGTLLGDYHYDWMKRELVHSYYGADNERLPQYATEEVLRARAASLDSVTLLTRREVREVREDAEGVTVTVHDRTDGTKATFRAAYVVGADGSRSVVRESVGLTQIVFDHDRLMVLLVFQSDTLHRALLDKHPGKSFFNVLHPDLQGYWLFFGRVDLEGEFFFHAPVPDDADPETFDFQGYVERAVGQSIDMHIRHRGFWDCRVAIADSYGSERTFIAGDAAHNHPPYGGYGINTGFEDARNLGWKLTARLKGWGGPELLASYDAERRPVFWSTAKDFIEKSIETDRDFLATYDPTTDLAEFEAVWSARARGAVNEVGDFQPNYRGSRVVAGSRDGTASAKGAHSFIAQPGYHLAPRALPEGGTTHDRLGSGFSLIALGQASAAARFAEDAARLHIPLTVIESAAPGEEDETADYGASLILVRPDQFVAWAGDTIPSDLDANDILKLAIGA</sequence>
<evidence type="ECO:0000313" key="5">
    <source>
        <dbReference type="EMBL" id="TDU21900.1"/>
    </source>
</evidence>
<reference evidence="5 6" key="1">
    <citation type="submission" date="2019-03" db="EMBL/GenBank/DDBJ databases">
        <title>Genomic Encyclopedia of Type Strains, Phase IV (KMG-IV): sequencing the most valuable type-strain genomes for metagenomic binning, comparative biology and taxonomic classification.</title>
        <authorList>
            <person name="Goeker M."/>
        </authorList>
    </citation>
    <scope>NUCLEOTIDE SEQUENCE [LARGE SCALE GENOMIC DNA]</scope>
    <source>
        <strain evidence="5 6">DSM 6770</strain>
    </source>
</reference>
<dbReference type="PANTHER" id="PTHR43004:SF19">
    <property type="entry name" value="BINDING MONOOXYGENASE, PUTATIVE (JCVI)-RELATED"/>
    <property type="match status" value="1"/>
</dbReference>
<keyword evidence="6" id="KW-1185">Reference proteome</keyword>
<dbReference type="SUPFAM" id="SSF51905">
    <property type="entry name" value="FAD/NAD(P)-binding domain"/>
    <property type="match status" value="1"/>
</dbReference>
<dbReference type="EMBL" id="SOBR01000004">
    <property type="protein sequence ID" value="TDU21900.1"/>
    <property type="molecule type" value="Genomic_DNA"/>
</dbReference>
<dbReference type="PANTHER" id="PTHR43004">
    <property type="entry name" value="TRK SYSTEM POTASSIUM UPTAKE PROTEIN"/>
    <property type="match status" value="1"/>
</dbReference>
<dbReference type="AlphaFoldDB" id="A0A4R7NNK2"/>
<dbReference type="Proteomes" id="UP000295380">
    <property type="component" value="Unassembled WGS sequence"/>
</dbReference>
<name>A0A4R7NNK2_9GAMM</name>
<dbReference type="InterPro" id="IPR050641">
    <property type="entry name" value="RIFMO-like"/>
</dbReference>
<evidence type="ECO:0000256" key="1">
    <source>
        <dbReference type="ARBA" id="ARBA00001974"/>
    </source>
</evidence>
<feature type="domain" description="FAD-binding" evidence="4">
    <location>
        <begin position="7"/>
        <end position="357"/>
    </location>
</feature>
<proteinExistence type="predicted"/>
<evidence type="ECO:0000313" key="6">
    <source>
        <dbReference type="Proteomes" id="UP000295380"/>
    </source>
</evidence>
<dbReference type="PRINTS" id="PR00420">
    <property type="entry name" value="RNGMNOXGNASE"/>
</dbReference>
<evidence type="ECO:0000256" key="2">
    <source>
        <dbReference type="ARBA" id="ARBA00022630"/>
    </source>
</evidence>
<dbReference type="Gene3D" id="3.30.9.10">
    <property type="entry name" value="D-Amino Acid Oxidase, subunit A, domain 2"/>
    <property type="match status" value="1"/>
</dbReference>
<dbReference type="Pfam" id="PF21274">
    <property type="entry name" value="Rng_hyd_C"/>
    <property type="match status" value="1"/>
</dbReference>
<comment type="caution">
    <text evidence="5">The sequence shown here is derived from an EMBL/GenBank/DDBJ whole genome shotgun (WGS) entry which is preliminary data.</text>
</comment>
<dbReference type="RefSeq" id="WP_133697312.1">
    <property type="nucleotide sequence ID" value="NZ_SOBR01000004.1"/>
</dbReference>
<gene>
    <name evidence="5" type="ORF">C8E00_10480</name>
</gene>
<accession>A0A4R7NNK2</accession>
<dbReference type="GO" id="GO:0016709">
    <property type="term" value="F:oxidoreductase activity, acting on paired donors, with incorporation or reduction of molecular oxygen, NAD(P)H as one donor, and incorporation of one atom of oxygen"/>
    <property type="evidence" value="ECO:0007669"/>
    <property type="project" value="UniProtKB-ARBA"/>
</dbReference>
<dbReference type="Pfam" id="PF01494">
    <property type="entry name" value="FAD_binding_3"/>
    <property type="match status" value="1"/>
</dbReference>
<dbReference type="InterPro" id="IPR036188">
    <property type="entry name" value="FAD/NAD-bd_sf"/>
</dbReference>
<dbReference type="OrthoDB" id="8672648at2"/>
<dbReference type="Gene3D" id="3.50.50.60">
    <property type="entry name" value="FAD/NAD(P)-binding domain"/>
    <property type="match status" value="1"/>
</dbReference>
<evidence type="ECO:0000256" key="3">
    <source>
        <dbReference type="ARBA" id="ARBA00022827"/>
    </source>
</evidence>
<organism evidence="5 6">
    <name type="scientific">Chromohalobacter marismortui</name>
    <dbReference type="NCBI Taxonomy" id="42055"/>
    <lineage>
        <taxon>Bacteria</taxon>
        <taxon>Pseudomonadati</taxon>
        <taxon>Pseudomonadota</taxon>
        <taxon>Gammaproteobacteria</taxon>
        <taxon>Oceanospirillales</taxon>
        <taxon>Halomonadaceae</taxon>
        <taxon>Chromohalobacter</taxon>
    </lineage>
</organism>
<dbReference type="GO" id="GO:0071949">
    <property type="term" value="F:FAD binding"/>
    <property type="evidence" value="ECO:0007669"/>
    <property type="project" value="InterPro"/>
</dbReference>